<dbReference type="AlphaFoldDB" id="A0A1W6ARF6"/>
<keyword evidence="1" id="KW-0732">Signal</keyword>
<sequence>MKNLIKNSKRALLGAAAAMSLVLAPGLAQAEKATGPVEGLWKYTGLTSSSGVDMPLTGIFLLADGYFLQQAVFNGEPVSMQQAMAHSGTYSTTPKGINLEADQTLGFAPKQQPALSDAGATQHELSVTREGDSMQLVFGSGTVQGLAKLGDANDAEVFRLENGMLAFADGYFVLVDGGAEAAVTGYGQYSKDGDMYRLDIIRWSEGTATVSQNLGELAVLARFDGKVLELADGRRLTVAR</sequence>
<feature type="chain" id="PRO_5010853305" evidence="1">
    <location>
        <begin position="31"/>
        <end position="240"/>
    </location>
</feature>
<keyword evidence="2" id="KW-0614">Plasmid</keyword>
<accession>A0A1W6ARF6</accession>
<evidence type="ECO:0000256" key="1">
    <source>
        <dbReference type="SAM" id="SignalP"/>
    </source>
</evidence>
<dbReference type="EMBL" id="KY014466">
    <property type="protein sequence ID" value="ARJ33728.1"/>
    <property type="molecule type" value="Genomic_DNA"/>
</dbReference>
<proteinExistence type="predicted"/>
<feature type="signal peptide" evidence="1">
    <location>
        <begin position="1"/>
        <end position="30"/>
    </location>
</feature>
<protein>
    <submittedName>
        <fullName evidence="2">Uncharacterized protein</fullName>
    </submittedName>
</protein>
<organism evidence="2">
    <name type="scientific">Vibrio vulnificus</name>
    <dbReference type="NCBI Taxonomy" id="672"/>
    <lineage>
        <taxon>Bacteria</taxon>
        <taxon>Pseudomonadati</taxon>
        <taxon>Pseudomonadota</taxon>
        <taxon>Gammaproteobacteria</taxon>
        <taxon>Vibrionales</taxon>
        <taxon>Vibrionaceae</taxon>
        <taxon>Vibrio</taxon>
    </lineage>
</organism>
<dbReference type="RefSeq" id="WP_181728457.1">
    <property type="nucleotide sequence ID" value="NZ_KY014466.1"/>
</dbReference>
<name>A0A1W6ARF6_VIBVL</name>
<geneLocation type="plasmid" evidence="2">
    <name>pVVS1-per1</name>
</geneLocation>
<evidence type="ECO:0000313" key="2">
    <source>
        <dbReference type="EMBL" id="ARJ33728.1"/>
    </source>
</evidence>
<reference evidence="2" key="1">
    <citation type="submission" date="2016-10" db="EMBL/GenBank/DDBJ databases">
        <authorList>
            <person name="Ye L."/>
            <person name="Chen S."/>
        </authorList>
    </citation>
    <scope>NUCLEOTIDE SEQUENCE</scope>
    <source>
        <plasmid evidence="2">pVVS1-per1</plasmid>
    </source>
</reference>